<comment type="similarity">
    <text evidence="2 8">Belongs to the pantothenate synthetase family.</text>
</comment>
<feature type="binding site" evidence="8">
    <location>
        <begin position="30"/>
        <end position="37"/>
    </location>
    <ligand>
        <name>ATP</name>
        <dbReference type="ChEBI" id="CHEBI:30616"/>
    </ligand>
</feature>
<sequence length="281" mass="31287">MILFKKAGELKQYLSGHVLPGQKKGFVPTMGALHEGHISLIERCRQESDLVICSIFVNPAQFNDPADFEKYPITIENDILLLEKAGTDILFLPSVNEIYPNGNPTEHYTLGDIETLLEGRFRPGHFQGVCQVMYRLLKIVEPQLLFMGQKDYQQCIVIQQLLHLMGSSTELVISPTQRESSGLAMSSRNMRLSEKGKETAAAIYQALQWIKAHLQQGTTNDLIQHAGSLLTTAGFDKIDYISIAHAETLVPVDSWDGHTPLVALAAAFLEDVRLIDNLSLN</sequence>
<dbReference type="GO" id="GO:0015940">
    <property type="term" value="P:pantothenate biosynthetic process"/>
    <property type="evidence" value="ECO:0007669"/>
    <property type="project" value="UniProtKB-UniRule"/>
</dbReference>
<protein>
    <recommendedName>
        <fullName evidence="8">Pantothenate synthetase</fullName>
        <shortName evidence="8">PS</shortName>
        <ecNumber evidence="8">6.3.2.1</ecNumber>
    </recommendedName>
    <alternativeName>
        <fullName evidence="8">Pantoate--beta-alanine ligase</fullName>
    </alternativeName>
    <alternativeName>
        <fullName evidence="8">Pantoate-activating enzyme</fullName>
    </alternativeName>
</protein>
<dbReference type="NCBIfam" id="TIGR00018">
    <property type="entry name" value="panC"/>
    <property type="match status" value="1"/>
</dbReference>
<dbReference type="PANTHER" id="PTHR21299:SF1">
    <property type="entry name" value="PANTOATE--BETA-ALANINE LIGASE"/>
    <property type="match status" value="1"/>
</dbReference>
<evidence type="ECO:0000313" key="10">
    <source>
        <dbReference type="Proteomes" id="UP000198711"/>
    </source>
</evidence>
<dbReference type="Gene3D" id="3.30.1300.10">
    <property type="entry name" value="Pantoate-beta-alanine ligase, C-terminal domain"/>
    <property type="match status" value="1"/>
</dbReference>
<feature type="binding site" evidence="8">
    <location>
        <position position="61"/>
    </location>
    <ligand>
        <name>(R)-pantoate</name>
        <dbReference type="ChEBI" id="CHEBI:15980"/>
    </ligand>
</feature>
<feature type="active site" description="Proton donor" evidence="8">
    <location>
        <position position="37"/>
    </location>
</feature>
<evidence type="ECO:0000256" key="4">
    <source>
        <dbReference type="ARBA" id="ARBA00022655"/>
    </source>
</evidence>
<gene>
    <name evidence="8" type="primary">panC</name>
    <name evidence="9" type="ORF">SAMN05444410_10374</name>
</gene>
<dbReference type="Pfam" id="PF02569">
    <property type="entry name" value="Pantoate_ligase"/>
    <property type="match status" value="1"/>
</dbReference>
<dbReference type="InterPro" id="IPR042176">
    <property type="entry name" value="Pantoate_ligase_C"/>
</dbReference>
<dbReference type="EMBL" id="FNNO01000003">
    <property type="protein sequence ID" value="SDW48032.1"/>
    <property type="molecule type" value="Genomic_DNA"/>
</dbReference>
<dbReference type="PANTHER" id="PTHR21299">
    <property type="entry name" value="CYTIDYLATE KINASE/PANTOATE-BETA-ALANINE LIGASE"/>
    <property type="match status" value="1"/>
</dbReference>
<dbReference type="HAMAP" id="MF_00158">
    <property type="entry name" value="PanC"/>
    <property type="match status" value="1"/>
</dbReference>
<dbReference type="AlphaFoldDB" id="A0A8X8LE69"/>
<reference evidence="9 10" key="1">
    <citation type="submission" date="2016-10" db="EMBL/GenBank/DDBJ databases">
        <authorList>
            <person name="Varghese N."/>
            <person name="Submissions S."/>
        </authorList>
    </citation>
    <scope>NUCLEOTIDE SEQUENCE [LARGE SCALE GENOMIC DNA]</scope>
    <source>
        <strain evidence="9 10">DSM 25353</strain>
    </source>
</reference>
<accession>A0A8X8LE69</accession>
<comment type="catalytic activity">
    <reaction evidence="7 8">
        <text>(R)-pantoate + beta-alanine + ATP = (R)-pantothenate + AMP + diphosphate + H(+)</text>
        <dbReference type="Rhea" id="RHEA:10912"/>
        <dbReference type="ChEBI" id="CHEBI:15378"/>
        <dbReference type="ChEBI" id="CHEBI:15980"/>
        <dbReference type="ChEBI" id="CHEBI:29032"/>
        <dbReference type="ChEBI" id="CHEBI:30616"/>
        <dbReference type="ChEBI" id="CHEBI:33019"/>
        <dbReference type="ChEBI" id="CHEBI:57966"/>
        <dbReference type="ChEBI" id="CHEBI:456215"/>
        <dbReference type="EC" id="6.3.2.1"/>
    </reaction>
</comment>
<keyword evidence="3 8" id="KW-0436">Ligase</keyword>
<evidence type="ECO:0000256" key="5">
    <source>
        <dbReference type="ARBA" id="ARBA00022741"/>
    </source>
</evidence>
<comment type="subcellular location">
    <subcellularLocation>
        <location evidence="8">Cytoplasm</location>
    </subcellularLocation>
</comment>
<comment type="function">
    <text evidence="8">Catalyzes the condensation of pantoate with beta-alanine in an ATP-dependent reaction via a pantoyl-adenylate intermediate.</text>
</comment>
<keyword evidence="4 8" id="KW-0566">Pantothenate biosynthesis</keyword>
<keyword evidence="8" id="KW-0963">Cytoplasm</keyword>
<dbReference type="InterPro" id="IPR004821">
    <property type="entry name" value="Cyt_trans-like"/>
</dbReference>
<evidence type="ECO:0000256" key="2">
    <source>
        <dbReference type="ARBA" id="ARBA00009256"/>
    </source>
</evidence>
<evidence type="ECO:0000256" key="8">
    <source>
        <dbReference type="HAMAP-Rule" id="MF_00158"/>
    </source>
</evidence>
<dbReference type="SUPFAM" id="SSF52374">
    <property type="entry name" value="Nucleotidylyl transferase"/>
    <property type="match status" value="1"/>
</dbReference>
<dbReference type="GO" id="GO:0004592">
    <property type="term" value="F:pantoate-beta-alanine ligase activity"/>
    <property type="evidence" value="ECO:0007669"/>
    <property type="project" value="UniProtKB-UniRule"/>
</dbReference>
<evidence type="ECO:0000256" key="3">
    <source>
        <dbReference type="ARBA" id="ARBA00022598"/>
    </source>
</evidence>
<evidence type="ECO:0000256" key="7">
    <source>
        <dbReference type="ARBA" id="ARBA00048258"/>
    </source>
</evidence>
<dbReference type="NCBIfam" id="TIGR00125">
    <property type="entry name" value="cyt_tran_rel"/>
    <property type="match status" value="1"/>
</dbReference>
<evidence type="ECO:0000256" key="1">
    <source>
        <dbReference type="ARBA" id="ARBA00004990"/>
    </source>
</evidence>
<keyword evidence="6 8" id="KW-0067">ATP-binding</keyword>
<comment type="caution">
    <text evidence="8">Lacks conserved residue(s) required for the propagation of feature annotation.</text>
</comment>
<dbReference type="Proteomes" id="UP000198711">
    <property type="component" value="Unassembled WGS sequence"/>
</dbReference>
<organism evidence="9 10">
    <name type="scientific">Hydrobacter penzbergensis</name>
    <dbReference type="NCBI Taxonomy" id="1235997"/>
    <lineage>
        <taxon>Bacteria</taxon>
        <taxon>Pseudomonadati</taxon>
        <taxon>Bacteroidota</taxon>
        <taxon>Chitinophagia</taxon>
        <taxon>Chitinophagales</taxon>
        <taxon>Chitinophagaceae</taxon>
        <taxon>Hydrobacter</taxon>
    </lineage>
</organism>
<feature type="binding site" evidence="8">
    <location>
        <position position="154"/>
    </location>
    <ligand>
        <name>(R)-pantoate</name>
        <dbReference type="ChEBI" id="CHEBI:15980"/>
    </ligand>
</feature>
<comment type="caution">
    <text evidence="9">The sequence shown here is derived from an EMBL/GenBank/DDBJ whole genome shotgun (WGS) entry which is preliminary data.</text>
</comment>
<keyword evidence="10" id="KW-1185">Reference proteome</keyword>
<evidence type="ECO:0000313" key="9">
    <source>
        <dbReference type="EMBL" id="SDW48032.1"/>
    </source>
</evidence>
<dbReference type="CDD" id="cd00560">
    <property type="entry name" value="PanC"/>
    <property type="match status" value="1"/>
</dbReference>
<comment type="pathway">
    <text evidence="1 8">Cofactor biosynthesis; (R)-pantothenate biosynthesis; (R)-pantothenate from (R)-pantoate and beta-alanine: step 1/1.</text>
</comment>
<dbReference type="RefSeq" id="WP_092722592.1">
    <property type="nucleotide sequence ID" value="NZ_FNNO01000003.1"/>
</dbReference>
<dbReference type="InterPro" id="IPR014729">
    <property type="entry name" value="Rossmann-like_a/b/a_fold"/>
</dbReference>
<comment type="subunit">
    <text evidence="8">Homodimer.</text>
</comment>
<evidence type="ECO:0000256" key="6">
    <source>
        <dbReference type="ARBA" id="ARBA00022840"/>
    </source>
</evidence>
<keyword evidence="5 8" id="KW-0547">Nucleotide-binding</keyword>
<dbReference type="GO" id="GO:0005737">
    <property type="term" value="C:cytoplasm"/>
    <property type="evidence" value="ECO:0007669"/>
    <property type="project" value="UniProtKB-SubCell"/>
</dbReference>
<dbReference type="InterPro" id="IPR003721">
    <property type="entry name" value="Pantoate_ligase"/>
</dbReference>
<feature type="binding site" evidence="8">
    <location>
        <begin position="148"/>
        <end position="151"/>
    </location>
    <ligand>
        <name>ATP</name>
        <dbReference type="ChEBI" id="CHEBI:30616"/>
    </ligand>
</feature>
<proteinExistence type="inferred from homology"/>
<dbReference type="Gene3D" id="3.40.50.620">
    <property type="entry name" value="HUPs"/>
    <property type="match status" value="1"/>
</dbReference>
<dbReference type="EC" id="6.3.2.1" evidence="8"/>
<comment type="miscellaneous">
    <text evidence="8">The reaction proceeds by a bi uni uni bi ping pong mechanism.</text>
</comment>
<feature type="binding site" evidence="8">
    <location>
        <begin position="185"/>
        <end position="188"/>
    </location>
    <ligand>
        <name>ATP</name>
        <dbReference type="ChEBI" id="CHEBI:30616"/>
    </ligand>
</feature>
<feature type="binding site" evidence="8">
    <location>
        <position position="61"/>
    </location>
    <ligand>
        <name>beta-alanine</name>
        <dbReference type="ChEBI" id="CHEBI:57966"/>
    </ligand>
</feature>
<dbReference type="GO" id="GO:0005524">
    <property type="term" value="F:ATP binding"/>
    <property type="evidence" value="ECO:0007669"/>
    <property type="project" value="UniProtKB-KW"/>
</dbReference>
<name>A0A8X8LE69_9BACT</name>